<dbReference type="Proteomes" id="UP001597176">
    <property type="component" value="Unassembled WGS sequence"/>
</dbReference>
<dbReference type="EMBL" id="JBHTND010000081">
    <property type="protein sequence ID" value="MFD1304202.1"/>
    <property type="molecule type" value="Genomic_DNA"/>
</dbReference>
<dbReference type="RefSeq" id="WP_379041121.1">
    <property type="nucleotide sequence ID" value="NZ_JBHTND010000081.1"/>
</dbReference>
<keyword evidence="2" id="KW-1185">Reference proteome</keyword>
<reference evidence="2" key="1">
    <citation type="journal article" date="2019" name="Int. J. Syst. Evol. Microbiol.">
        <title>The Global Catalogue of Microorganisms (GCM) 10K type strain sequencing project: providing services to taxonomists for standard genome sequencing and annotation.</title>
        <authorList>
            <consortium name="The Broad Institute Genomics Platform"/>
            <consortium name="The Broad Institute Genome Sequencing Center for Infectious Disease"/>
            <person name="Wu L."/>
            <person name="Ma J."/>
        </authorList>
    </citation>
    <scope>NUCLEOTIDE SEQUENCE [LARGE SCALE GENOMIC DNA]</scope>
    <source>
        <strain evidence="2">CCUG 56108</strain>
    </source>
</reference>
<name>A0ABW3X3J2_9HYPH</name>
<evidence type="ECO:0000313" key="1">
    <source>
        <dbReference type="EMBL" id="MFD1304202.1"/>
    </source>
</evidence>
<evidence type="ECO:0000313" key="2">
    <source>
        <dbReference type="Proteomes" id="UP001597176"/>
    </source>
</evidence>
<protein>
    <submittedName>
        <fullName evidence="1">Uncharacterized protein</fullName>
    </submittedName>
</protein>
<organism evidence="1 2">
    <name type="scientific">Methylobacterium marchantiae</name>
    <dbReference type="NCBI Taxonomy" id="600331"/>
    <lineage>
        <taxon>Bacteria</taxon>
        <taxon>Pseudomonadati</taxon>
        <taxon>Pseudomonadota</taxon>
        <taxon>Alphaproteobacteria</taxon>
        <taxon>Hyphomicrobiales</taxon>
        <taxon>Methylobacteriaceae</taxon>
        <taxon>Methylobacterium</taxon>
    </lineage>
</organism>
<gene>
    <name evidence="1" type="ORF">ACFQ4G_21880</name>
</gene>
<comment type="caution">
    <text evidence="1">The sequence shown here is derived from an EMBL/GenBank/DDBJ whole genome shotgun (WGS) entry which is preliminary data.</text>
</comment>
<accession>A0ABW3X3J2</accession>
<proteinExistence type="predicted"/>
<sequence>MRIRVTPLIVGLASIIVTVGSSGVAEAFCLRQVANRSRLILVVSQAGGVAITVQPGTSRKILLDGPAPVKVSGYCGNDQRSDMMLKRPIIQRSFAVTALQDRCYYKIGNDFFERELGPSFFPREGTEPFALNAPRQGDLALGPTGAACPFVR</sequence>